<sequence>MLFRKSELRAGMSIPGKEPGQEEETDQAVKGRATRSRGRKKDSIRGVGLKQLRQVIGELQQGEIIPFATGGQWSNHDLLEFILERTGPADVYITTWSLTEEPVRAILDFTEKGLIRSLTCLFDYRIQARNPKVFQLIDSVIERKKLTKIHAKVTVICNEEWAVSIISSANFTKNPRIEAGVILTDTETAAFNIDWIEEEILNEQPLKFKRTENVRRDPGRRGD</sequence>
<comment type="caution">
    <text evidence="2">The sequence shown here is derived from an EMBL/GenBank/DDBJ whole genome shotgun (WGS) entry which is preliminary data.</text>
</comment>
<keyword evidence="3" id="KW-1185">Reference proteome</keyword>
<dbReference type="AlphaFoldDB" id="A0A3M9MQ78"/>
<evidence type="ECO:0000313" key="2">
    <source>
        <dbReference type="EMBL" id="RNI27651.1"/>
    </source>
</evidence>
<gene>
    <name evidence="2" type="ORF">EFA69_16160</name>
</gene>
<dbReference type="OrthoDB" id="961652at2"/>
<dbReference type="Proteomes" id="UP000271010">
    <property type="component" value="Unassembled WGS sequence"/>
</dbReference>
<dbReference type="Gene3D" id="3.30.870.10">
    <property type="entry name" value="Endonuclease Chain A"/>
    <property type="match status" value="1"/>
</dbReference>
<name>A0A3M9MQ78_9BACT</name>
<feature type="region of interest" description="Disordered" evidence="1">
    <location>
        <begin position="1"/>
        <end position="42"/>
    </location>
</feature>
<protein>
    <recommendedName>
        <fullName evidence="4">Phospholipase D-like domain-containing protein</fullName>
    </recommendedName>
</protein>
<proteinExistence type="predicted"/>
<feature type="compositionally biased region" description="Basic residues" evidence="1">
    <location>
        <begin position="32"/>
        <end position="42"/>
    </location>
</feature>
<evidence type="ECO:0000313" key="3">
    <source>
        <dbReference type="Proteomes" id="UP000271010"/>
    </source>
</evidence>
<organism evidence="2 3">
    <name type="scientific">Rufibacter immobilis</name>
    <dbReference type="NCBI Taxonomy" id="1348778"/>
    <lineage>
        <taxon>Bacteria</taxon>
        <taxon>Pseudomonadati</taxon>
        <taxon>Bacteroidota</taxon>
        <taxon>Cytophagia</taxon>
        <taxon>Cytophagales</taxon>
        <taxon>Hymenobacteraceae</taxon>
        <taxon>Rufibacter</taxon>
    </lineage>
</organism>
<evidence type="ECO:0000256" key="1">
    <source>
        <dbReference type="SAM" id="MobiDB-lite"/>
    </source>
</evidence>
<dbReference type="EMBL" id="RJJE01000017">
    <property type="protein sequence ID" value="RNI27651.1"/>
    <property type="molecule type" value="Genomic_DNA"/>
</dbReference>
<dbReference type="RefSeq" id="WP_123134119.1">
    <property type="nucleotide sequence ID" value="NZ_RJJE01000017.1"/>
</dbReference>
<accession>A0A3M9MQ78</accession>
<evidence type="ECO:0008006" key="4">
    <source>
        <dbReference type="Google" id="ProtNLM"/>
    </source>
</evidence>
<reference evidence="2 3" key="1">
    <citation type="submission" date="2018-11" db="EMBL/GenBank/DDBJ databases">
        <title>Rufibacter latericius sp. nov., isolated from water in Baiyang Lake.</title>
        <authorList>
            <person name="Yang Y."/>
        </authorList>
    </citation>
    <scope>NUCLEOTIDE SEQUENCE [LARGE SCALE GENOMIC DNA]</scope>
    <source>
        <strain evidence="2 3">MCC P1</strain>
    </source>
</reference>